<keyword evidence="3" id="KW-0614">Plasmid</keyword>
<name>A0A141HMH3_STAA8</name>
<dbReference type="PROSITE" id="PS50206">
    <property type="entry name" value="RHODANESE_3"/>
    <property type="match status" value="1"/>
</dbReference>
<dbReference type="InterPro" id="IPR001763">
    <property type="entry name" value="Rhodanese-like_dom"/>
</dbReference>
<dbReference type="PANTHER" id="PTHR45431:SF3">
    <property type="entry name" value="RHODANESE-LIKE DOMAIN-CONTAINING PROTEIN 15, CHLOROPLASTIC"/>
    <property type="match status" value="1"/>
</dbReference>
<dbReference type="Pfam" id="PF00581">
    <property type="entry name" value="Rhodanese"/>
    <property type="match status" value="1"/>
</dbReference>
<feature type="region of interest" description="Disordered" evidence="1">
    <location>
        <begin position="1"/>
        <end position="22"/>
    </location>
</feature>
<feature type="compositionally biased region" description="Polar residues" evidence="1">
    <location>
        <begin position="1"/>
        <end position="16"/>
    </location>
</feature>
<dbReference type="SUPFAM" id="SSF52821">
    <property type="entry name" value="Rhodanese/Cell cycle control phosphatase"/>
    <property type="match status" value="1"/>
</dbReference>
<sequence length="101" mass="11420">MPQTNIVTSSIHSSEMTGEEHNVLDVRNDDEWRKGHLKQAIHIPHGKLLNEDIPFDKNDLIYVHCQSGVRSSIAVGILEYKGFTNIVNVRGGYQHLPAFLK</sequence>
<reference evidence="3" key="1">
    <citation type="journal article" date="2016" name="Mol. Microbiol.">
        <title>Transfer of the methicillin resistance genomic island among staphylococci by conjugation.</title>
        <authorList>
            <person name="Ray M.D."/>
            <person name="Boundy S."/>
            <person name="Archer G.L."/>
        </authorList>
    </citation>
    <scope>NUCLEOTIDE SEQUENCE</scope>
    <source>
        <strain evidence="3">RN4220</strain>
        <plasmid evidence="3">pRM27</plasmid>
    </source>
</reference>
<dbReference type="CDD" id="cd00158">
    <property type="entry name" value="RHOD"/>
    <property type="match status" value="1"/>
</dbReference>
<dbReference type="EMBL" id="KT780704">
    <property type="protein sequence ID" value="ALN43674.1"/>
    <property type="molecule type" value="Genomic_DNA"/>
</dbReference>
<dbReference type="InterPro" id="IPR036873">
    <property type="entry name" value="Rhodanese-like_dom_sf"/>
</dbReference>
<dbReference type="SMART" id="SM00450">
    <property type="entry name" value="RHOD"/>
    <property type="match status" value="1"/>
</dbReference>
<protein>
    <submittedName>
        <fullName evidence="3">PspE</fullName>
    </submittedName>
</protein>
<geneLocation type="plasmid" evidence="3">
    <name>pRM27</name>
</geneLocation>
<dbReference type="SMR" id="A0A141HMH3"/>
<dbReference type="Gene3D" id="3.40.250.10">
    <property type="entry name" value="Rhodanese-like domain"/>
    <property type="match status" value="1"/>
</dbReference>
<feature type="domain" description="Rhodanese" evidence="2">
    <location>
        <begin position="17"/>
        <end position="100"/>
    </location>
</feature>
<accession>A0A141HMH3</accession>
<proteinExistence type="predicted"/>
<evidence type="ECO:0000259" key="2">
    <source>
        <dbReference type="PROSITE" id="PS50206"/>
    </source>
</evidence>
<evidence type="ECO:0000313" key="3">
    <source>
        <dbReference type="EMBL" id="ALN43674.1"/>
    </source>
</evidence>
<evidence type="ECO:0000256" key="1">
    <source>
        <dbReference type="SAM" id="MobiDB-lite"/>
    </source>
</evidence>
<dbReference type="PANTHER" id="PTHR45431">
    <property type="entry name" value="RHODANESE-LIKE DOMAIN-CONTAINING PROTEIN 15, CHLOROPLASTIC"/>
    <property type="match status" value="1"/>
</dbReference>
<dbReference type="InterPro" id="IPR052367">
    <property type="entry name" value="Thiosulfate_ST/Rhodanese-like"/>
</dbReference>
<gene>
    <name evidence="3" type="ORF">pRM27_p46</name>
</gene>
<organism evidence="3">
    <name type="scientific">Staphylococcus aureus subsp. aureus RN4220</name>
    <dbReference type="NCBI Taxonomy" id="561307"/>
    <lineage>
        <taxon>Bacteria</taxon>
        <taxon>Bacillati</taxon>
        <taxon>Bacillota</taxon>
        <taxon>Bacilli</taxon>
        <taxon>Bacillales</taxon>
        <taxon>Staphylococcaceae</taxon>
        <taxon>Staphylococcus</taxon>
    </lineage>
</organism>
<dbReference type="AlphaFoldDB" id="A0A141HMH3"/>